<dbReference type="Proteomes" id="UP000629287">
    <property type="component" value="Unassembled WGS sequence"/>
</dbReference>
<dbReference type="Pfam" id="PF05762">
    <property type="entry name" value="VWA_CoxE"/>
    <property type="match status" value="1"/>
</dbReference>
<proteinExistence type="predicted"/>
<keyword evidence="2" id="KW-1185">Reference proteome</keyword>
<dbReference type="InterPro" id="IPR036465">
    <property type="entry name" value="vWFA_dom_sf"/>
</dbReference>
<dbReference type="RefSeq" id="WP_050398783.1">
    <property type="nucleotide sequence ID" value="NZ_JADBGF010000001.1"/>
</dbReference>
<dbReference type="SUPFAM" id="SSF53300">
    <property type="entry name" value="vWA-like"/>
    <property type="match status" value="1"/>
</dbReference>
<sequence length="528" mass="55808">MSAGARGANGTSPGSTLPDRLTAFVRALRGHGIRIGPGETVDAAAVLEVLGLTDRERIREGLAAALLRADRQRGVFDTAFELYFPLGVGELAGARSASAGDRDELRDRLAEALAANDTAMLNRLAAEAVELLGRYGSPGADGWSAHQTLDRLRPQTLLARILAGSRAGGAEGEGVGFSGAGGGGGAGGGFRMGFGGGLTFGSGSGAGAGAGAGTGTASGSDLGFGTGGGSGLGAGGFTDRLDADEIRRRIEDFRNRVRTEARRRVAERRGAEMIAQRGIAPSADQVDFLVASREQLVELRRTVQPLARKLATRLAARRRRAARGQIDIRRTLRRSLSTGGVPLRPAYRRHRPARPEIVLLCDVSGSVAGFANFTMLLVQAMRDQFSKVRVYAFVNRVDEVTRLVTNGEADPAELGRRIVGEATVSGWHGSSDYGAALGEFAERHLDAVGPRTSVIVLGDARTNGFDPHAEALRRIAARARRVHWLNPESPEQWGTGDSAALVYAEIVDMHACRNARRLGELVTRLIPV</sequence>
<accession>A0A8I0TN82</accession>
<dbReference type="PIRSF" id="PIRSF010256">
    <property type="entry name" value="CoxE_vWa"/>
    <property type="match status" value="1"/>
</dbReference>
<dbReference type="OrthoDB" id="5174525at2"/>
<dbReference type="EMBL" id="JADBGF010000001">
    <property type="protein sequence ID" value="MBE1595445.1"/>
    <property type="molecule type" value="Genomic_DNA"/>
</dbReference>
<dbReference type="GeneID" id="86826169"/>
<dbReference type="AlphaFoldDB" id="A0A8I0TN82"/>
<protein>
    <submittedName>
        <fullName evidence="1">Uncharacterized protein with von Willebrand factor type A (VWA) domain</fullName>
    </submittedName>
</protein>
<gene>
    <name evidence="1" type="ORF">H4687_001574</name>
</gene>
<reference evidence="1 2" key="1">
    <citation type="submission" date="2020-10" db="EMBL/GenBank/DDBJ databases">
        <title>Sequencing the genomes of 1000 actinobacteria strains.</title>
        <authorList>
            <person name="Klenk H.-P."/>
        </authorList>
    </citation>
    <scope>NUCLEOTIDE SEQUENCE [LARGE SCALE GENOMIC DNA]</scope>
    <source>
        <strain evidence="1 2">DSM 41803</strain>
    </source>
</reference>
<dbReference type="PANTHER" id="PTHR39338">
    <property type="entry name" value="BLL5662 PROTEIN-RELATED"/>
    <property type="match status" value="1"/>
</dbReference>
<dbReference type="PANTHER" id="PTHR39338:SF5">
    <property type="entry name" value="BLR6139 PROTEIN"/>
    <property type="match status" value="1"/>
</dbReference>
<dbReference type="InterPro" id="IPR008912">
    <property type="entry name" value="Uncharacterised_CoxE"/>
</dbReference>
<organism evidence="1 2">
    <name type="scientific">Streptomyces stelliscabiei</name>
    <dbReference type="NCBI Taxonomy" id="146820"/>
    <lineage>
        <taxon>Bacteria</taxon>
        <taxon>Bacillati</taxon>
        <taxon>Actinomycetota</taxon>
        <taxon>Actinomycetes</taxon>
        <taxon>Kitasatosporales</taxon>
        <taxon>Streptomycetaceae</taxon>
        <taxon>Streptomyces</taxon>
    </lineage>
</organism>
<evidence type="ECO:0000313" key="1">
    <source>
        <dbReference type="EMBL" id="MBE1595445.1"/>
    </source>
</evidence>
<name>A0A8I0TN82_9ACTN</name>
<dbReference type="InterPro" id="IPR011195">
    <property type="entry name" value="UCP010256"/>
</dbReference>
<evidence type="ECO:0000313" key="2">
    <source>
        <dbReference type="Proteomes" id="UP000629287"/>
    </source>
</evidence>
<comment type="caution">
    <text evidence="1">The sequence shown here is derived from an EMBL/GenBank/DDBJ whole genome shotgun (WGS) entry which is preliminary data.</text>
</comment>